<dbReference type="RefSeq" id="WP_126519373.1">
    <property type="nucleotide sequence ID" value="NZ_RXNU01000002.1"/>
</dbReference>
<dbReference type="GO" id="GO:0003700">
    <property type="term" value="F:DNA-binding transcription factor activity"/>
    <property type="evidence" value="ECO:0007669"/>
    <property type="project" value="InterPro"/>
</dbReference>
<dbReference type="EMBL" id="RXNU01000002">
    <property type="protein sequence ID" value="RTR40307.1"/>
    <property type="molecule type" value="Genomic_DNA"/>
</dbReference>
<reference evidence="6 7" key="1">
    <citation type="submission" date="2018-12" db="EMBL/GenBank/DDBJ databases">
        <authorList>
            <person name="Yu L."/>
        </authorList>
    </citation>
    <scope>NUCLEOTIDE SEQUENCE [LARGE SCALE GENOMIC DNA]</scope>
    <source>
        <strain evidence="6 7">HAW-EB2</strain>
    </source>
</reference>
<dbReference type="PROSITE" id="PS50931">
    <property type="entry name" value="HTH_LYSR"/>
    <property type="match status" value="1"/>
</dbReference>
<name>A0A3S0KCJ2_9GAMM</name>
<dbReference type="SUPFAM" id="SSF46785">
    <property type="entry name" value="Winged helix' DNA-binding domain"/>
    <property type="match status" value="1"/>
</dbReference>
<evidence type="ECO:0000313" key="7">
    <source>
        <dbReference type="Proteomes" id="UP000267448"/>
    </source>
</evidence>
<dbReference type="FunFam" id="1.10.10.10:FF:000001">
    <property type="entry name" value="LysR family transcriptional regulator"/>
    <property type="match status" value="1"/>
</dbReference>
<dbReference type="PANTHER" id="PTHR30537">
    <property type="entry name" value="HTH-TYPE TRANSCRIPTIONAL REGULATOR"/>
    <property type="match status" value="1"/>
</dbReference>
<sequence length="316" mass="35678">MDLSSRLLLLLEVVESGSFTKAADMRNVDRSVISKQIGKLEDELNVRLLNRTTRSLSLTTAGAEMVKQAIHLREMLSETSRIAQNYHSEPRGTLRISSSTFFGRQYVQKAVEVFQRRYHQIHVELRLEDRVVDMVSEGFDIGFRIGEPKESSLVARKIARNRLLIVASPDFLKRHKEPLTIEALEQLPAAVYSAPGVLLDKIKYFDADGEAAHIQLDIAYRVNDVEMMVMAALSGNMLAVVTAQTIENEVFEGKLVPIMTDVNLADFGTFFAVYPHREPAIKTTLFIETLKEIIGADIPVWESRVPGFDNMYGYTR</sequence>
<dbReference type="Pfam" id="PF03466">
    <property type="entry name" value="LysR_substrate"/>
    <property type="match status" value="1"/>
</dbReference>
<dbReference type="AlphaFoldDB" id="A0A3S0KCJ2"/>
<accession>A0A3S0KCJ2</accession>
<evidence type="ECO:0000256" key="3">
    <source>
        <dbReference type="ARBA" id="ARBA00023125"/>
    </source>
</evidence>
<dbReference type="InterPro" id="IPR036388">
    <property type="entry name" value="WH-like_DNA-bd_sf"/>
</dbReference>
<protein>
    <submittedName>
        <fullName evidence="6">LysR family transcriptional regulator</fullName>
    </submittedName>
</protein>
<evidence type="ECO:0000313" key="6">
    <source>
        <dbReference type="EMBL" id="RTR40307.1"/>
    </source>
</evidence>
<dbReference type="Gene3D" id="3.40.190.290">
    <property type="match status" value="1"/>
</dbReference>
<dbReference type="GO" id="GO:0043565">
    <property type="term" value="F:sequence-specific DNA binding"/>
    <property type="evidence" value="ECO:0007669"/>
    <property type="project" value="TreeGrafter"/>
</dbReference>
<evidence type="ECO:0000259" key="5">
    <source>
        <dbReference type="PROSITE" id="PS50931"/>
    </source>
</evidence>
<dbReference type="InterPro" id="IPR058163">
    <property type="entry name" value="LysR-type_TF_proteobact-type"/>
</dbReference>
<evidence type="ECO:0000256" key="4">
    <source>
        <dbReference type="ARBA" id="ARBA00023163"/>
    </source>
</evidence>
<dbReference type="Gene3D" id="1.10.10.10">
    <property type="entry name" value="Winged helix-like DNA-binding domain superfamily/Winged helix DNA-binding domain"/>
    <property type="match status" value="1"/>
</dbReference>
<keyword evidence="7" id="KW-1185">Reference proteome</keyword>
<dbReference type="PANTHER" id="PTHR30537:SF35">
    <property type="entry name" value="TRANSCRIPTIONAL REGULATORY PROTEIN"/>
    <property type="match status" value="1"/>
</dbReference>
<comment type="similarity">
    <text evidence="1">Belongs to the LysR transcriptional regulatory family.</text>
</comment>
<dbReference type="InterPro" id="IPR005119">
    <property type="entry name" value="LysR_subst-bd"/>
</dbReference>
<gene>
    <name evidence="6" type="ORF">EKG38_04190</name>
</gene>
<keyword evidence="4" id="KW-0804">Transcription</keyword>
<dbReference type="InterPro" id="IPR036390">
    <property type="entry name" value="WH_DNA-bd_sf"/>
</dbReference>
<dbReference type="Proteomes" id="UP000267448">
    <property type="component" value="Unassembled WGS sequence"/>
</dbReference>
<organism evidence="6 7">
    <name type="scientific">Shewanella canadensis</name>
    <dbReference type="NCBI Taxonomy" id="271096"/>
    <lineage>
        <taxon>Bacteria</taxon>
        <taxon>Pseudomonadati</taxon>
        <taxon>Pseudomonadota</taxon>
        <taxon>Gammaproteobacteria</taxon>
        <taxon>Alteromonadales</taxon>
        <taxon>Shewanellaceae</taxon>
        <taxon>Shewanella</taxon>
    </lineage>
</organism>
<dbReference type="CDD" id="cd08422">
    <property type="entry name" value="PBP2_CrgA_like"/>
    <property type="match status" value="1"/>
</dbReference>
<keyword evidence="2" id="KW-0805">Transcription regulation</keyword>
<evidence type="ECO:0000256" key="1">
    <source>
        <dbReference type="ARBA" id="ARBA00009437"/>
    </source>
</evidence>
<dbReference type="Pfam" id="PF00126">
    <property type="entry name" value="HTH_1"/>
    <property type="match status" value="1"/>
</dbReference>
<comment type="caution">
    <text evidence="6">The sequence shown here is derived from an EMBL/GenBank/DDBJ whole genome shotgun (WGS) entry which is preliminary data.</text>
</comment>
<dbReference type="SUPFAM" id="SSF53850">
    <property type="entry name" value="Periplasmic binding protein-like II"/>
    <property type="match status" value="1"/>
</dbReference>
<keyword evidence="3" id="KW-0238">DNA-binding</keyword>
<dbReference type="GO" id="GO:0006351">
    <property type="term" value="P:DNA-templated transcription"/>
    <property type="evidence" value="ECO:0007669"/>
    <property type="project" value="TreeGrafter"/>
</dbReference>
<feature type="domain" description="HTH lysR-type" evidence="5">
    <location>
        <begin position="1"/>
        <end position="59"/>
    </location>
</feature>
<dbReference type="OrthoDB" id="9786526at2"/>
<evidence type="ECO:0000256" key="2">
    <source>
        <dbReference type="ARBA" id="ARBA00023015"/>
    </source>
</evidence>
<dbReference type="InterPro" id="IPR000847">
    <property type="entry name" value="LysR_HTH_N"/>
</dbReference>
<proteinExistence type="inferred from homology"/>